<proteinExistence type="predicted"/>
<dbReference type="GO" id="GO:0016758">
    <property type="term" value="F:hexosyltransferase activity"/>
    <property type="evidence" value="ECO:0007669"/>
    <property type="project" value="InterPro"/>
</dbReference>
<name>A0A4U3LAU6_9BACT</name>
<dbReference type="OrthoDB" id="9803241at2"/>
<protein>
    <submittedName>
        <fullName evidence="2">Glycosyl transferase family 28</fullName>
    </submittedName>
</protein>
<dbReference type="PANTHER" id="PTHR21015">
    <property type="entry name" value="UDP-N-ACETYLGLUCOSAMINE--N-ACETYLMURAMYL-(PENTAPEPTIDE) PYROPHOSPHORYL-UNDECAPRENOL N-ACETYLGLUCOSAMINE TRANSFERASE 1"/>
    <property type="match status" value="1"/>
</dbReference>
<sequence>MFQKQQLPLKVLVAPLDWGLGHATRCVPLIQSLKQAQCHVYVAGNPTALKLLQQEVSGVEYLPLDGYNIQYSSKRQLAWKILKQTPKILLAIYKEHRWLKNVVTTHQIKIVFADNRYGLYHKDAMSIFITHQLRIKAPFSWLEGAIQKVNYRFINRFDACWVPDYAGKLNIAGRLSHPAQLPAVPVQYVGPLSRLKAPDTLVSIQYKWLILLSGPEPQRSILENLLLQAIEAVQHPVLLVRGLPLATIVLTVPPHCTVINHVPAKELQLLFAQSEYIISRSGYTTVMELLALGKKSILIPTPGQTEQEYLAKHLMQQQWCYSCEQHEDIAQHLQRAEKFSYQLPELPGNSLHAAVELLLQP</sequence>
<dbReference type="InterPro" id="IPR007235">
    <property type="entry name" value="Glyco_trans_28_C"/>
</dbReference>
<keyword evidence="3" id="KW-1185">Reference proteome</keyword>
<keyword evidence="2" id="KW-0808">Transferase</keyword>
<dbReference type="EMBL" id="SZQL01000001">
    <property type="protein sequence ID" value="TKK71574.1"/>
    <property type="molecule type" value="Genomic_DNA"/>
</dbReference>
<evidence type="ECO:0000259" key="1">
    <source>
        <dbReference type="Pfam" id="PF04101"/>
    </source>
</evidence>
<accession>A0A4U3LAU6</accession>
<gene>
    <name evidence="2" type="ORF">FC093_00685</name>
</gene>
<dbReference type="PANTHER" id="PTHR21015:SF22">
    <property type="entry name" value="GLYCOSYLTRANSFERASE"/>
    <property type="match status" value="1"/>
</dbReference>
<evidence type="ECO:0000313" key="3">
    <source>
        <dbReference type="Proteomes" id="UP000305848"/>
    </source>
</evidence>
<organism evidence="2 3">
    <name type="scientific">Ilyomonas limi</name>
    <dbReference type="NCBI Taxonomy" id="2575867"/>
    <lineage>
        <taxon>Bacteria</taxon>
        <taxon>Pseudomonadati</taxon>
        <taxon>Bacteroidota</taxon>
        <taxon>Chitinophagia</taxon>
        <taxon>Chitinophagales</taxon>
        <taxon>Chitinophagaceae</taxon>
        <taxon>Ilyomonas</taxon>
    </lineage>
</organism>
<dbReference type="Gene3D" id="3.40.50.2000">
    <property type="entry name" value="Glycogen Phosphorylase B"/>
    <property type="match status" value="1"/>
</dbReference>
<dbReference type="SUPFAM" id="SSF53756">
    <property type="entry name" value="UDP-Glycosyltransferase/glycogen phosphorylase"/>
    <property type="match status" value="1"/>
</dbReference>
<dbReference type="Pfam" id="PF04101">
    <property type="entry name" value="Glyco_tran_28_C"/>
    <property type="match status" value="1"/>
</dbReference>
<dbReference type="RefSeq" id="WP_137259814.1">
    <property type="nucleotide sequence ID" value="NZ_SZQL01000001.1"/>
</dbReference>
<dbReference type="Proteomes" id="UP000305848">
    <property type="component" value="Unassembled WGS sequence"/>
</dbReference>
<feature type="domain" description="Glycosyl transferase family 28 C-terminal" evidence="1">
    <location>
        <begin position="266"/>
        <end position="331"/>
    </location>
</feature>
<evidence type="ECO:0000313" key="2">
    <source>
        <dbReference type="EMBL" id="TKK71574.1"/>
    </source>
</evidence>
<comment type="caution">
    <text evidence="2">The sequence shown here is derived from an EMBL/GenBank/DDBJ whole genome shotgun (WGS) entry which is preliminary data.</text>
</comment>
<dbReference type="AlphaFoldDB" id="A0A4U3LAU6"/>
<reference evidence="2 3" key="1">
    <citation type="submission" date="2019-05" db="EMBL/GenBank/DDBJ databases">
        <title>Panacibacter sp. strain 17mud1-8 Genome sequencing and assembly.</title>
        <authorList>
            <person name="Chhetri G."/>
        </authorList>
    </citation>
    <scope>NUCLEOTIDE SEQUENCE [LARGE SCALE GENOMIC DNA]</scope>
    <source>
        <strain evidence="2 3">17mud1-8</strain>
    </source>
</reference>